<dbReference type="EMBL" id="AP023189">
    <property type="protein sequence ID" value="BCG23100.1"/>
    <property type="molecule type" value="Genomic_DNA"/>
</dbReference>
<evidence type="ECO:0000313" key="10">
    <source>
        <dbReference type="Proteomes" id="UP001054892"/>
    </source>
</evidence>
<dbReference type="GO" id="GO:0030288">
    <property type="term" value="C:outer membrane-bounded periplasmic space"/>
    <property type="evidence" value="ECO:0007669"/>
    <property type="project" value="TreeGrafter"/>
</dbReference>
<keyword evidence="10" id="KW-1185">Reference proteome</keyword>
<comment type="subcellular location">
    <subcellularLocation>
        <location evidence="6">Cell inner membrane</location>
        <topology evidence="6">Single-pass membrane protein</topology>
    </subcellularLocation>
</comment>
<protein>
    <recommendedName>
        <fullName evidence="6">Lipopolysaccharide export system protein LptC</fullName>
    </recommendedName>
</protein>
<dbReference type="Proteomes" id="UP000509383">
    <property type="component" value="Chromosome"/>
</dbReference>
<dbReference type="GO" id="GO:0015221">
    <property type="term" value="F:lipopolysaccharide transmembrane transporter activity"/>
    <property type="evidence" value="ECO:0007669"/>
    <property type="project" value="InterPro"/>
</dbReference>
<evidence type="ECO:0000256" key="5">
    <source>
        <dbReference type="ARBA" id="ARBA00023136"/>
    </source>
</evidence>
<evidence type="ECO:0000256" key="2">
    <source>
        <dbReference type="ARBA" id="ARBA00022519"/>
    </source>
</evidence>
<dbReference type="AlphaFoldDB" id="A0A6J4E093"/>
<evidence type="ECO:0000256" key="4">
    <source>
        <dbReference type="ARBA" id="ARBA00022989"/>
    </source>
</evidence>
<proteinExistence type="inferred from homology"/>
<dbReference type="GO" id="GO:0043165">
    <property type="term" value="P:Gram-negative-bacterium-type cell outer membrane assembly"/>
    <property type="evidence" value="ECO:0007669"/>
    <property type="project" value="UniProtKB-UniRule"/>
</dbReference>
<dbReference type="InterPro" id="IPR010664">
    <property type="entry name" value="LipoPS_assembly_LptC-rel"/>
</dbReference>
<evidence type="ECO:0000256" key="3">
    <source>
        <dbReference type="ARBA" id="ARBA00022692"/>
    </source>
</evidence>
<dbReference type="Proteomes" id="UP001054892">
    <property type="component" value="Unassembled WGS sequence"/>
</dbReference>
<comment type="subunit">
    <text evidence="6">Component of the lipopolysaccharide transport and assembly complex. Interacts with LptA and the LptBFG transporter complex.</text>
</comment>
<organism evidence="7 9">
    <name type="scientific">Pseudomonas tohonis</name>
    <dbReference type="NCBI Taxonomy" id="2725477"/>
    <lineage>
        <taxon>Bacteria</taxon>
        <taxon>Pseudomonadati</taxon>
        <taxon>Pseudomonadota</taxon>
        <taxon>Gammaproteobacteria</taxon>
        <taxon>Pseudomonadales</taxon>
        <taxon>Pseudomonadaceae</taxon>
        <taxon>Pseudomonas</taxon>
    </lineage>
</organism>
<evidence type="ECO:0000313" key="9">
    <source>
        <dbReference type="Proteomes" id="UP000509383"/>
    </source>
</evidence>
<comment type="similarity">
    <text evidence="6">Belongs to the LptC family.</text>
</comment>
<keyword evidence="4 6" id="KW-1133">Transmembrane helix</keyword>
<dbReference type="Gene3D" id="2.60.450.10">
    <property type="entry name" value="Lipopolysaccharide (LPS) transport protein A like domain"/>
    <property type="match status" value="1"/>
</dbReference>
<name>A0A6J4E093_9PSED</name>
<gene>
    <name evidence="6 7" type="primary">lptC</name>
    <name evidence="7" type="ORF">TUM18999_12910</name>
    <name evidence="8" type="ORF">TUM20286_29650</name>
</gene>
<dbReference type="Pfam" id="PF06835">
    <property type="entry name" value="LptC"/>
    <property type="match status" value="1"/>
</dbReference>
<dbReference type="RefSeq" id="WP_173173204.1">
    <property type="nucleotide sequence ID" value="NZ_AP023189.1"/>
</dbReference>
<dbReference type="InterPro" id="IPR026265">
    <property type="entry name" value="LptC"/>
</dbReference>
<dbReference type="PANTHER" id="PTHR37481">
    <property type="entry name" value="LIPOPOLYSACCHARIDE EXPORT SYSTEM PROTEIN LPTC"/>
    <property type="match status" value="1"/>
</dbReference>
<keyword evidence="2 6" id="KW-0997">Cell inner membrane</keyword>
<evidence type="ECO:0000313" key="7">
    <source>
        <dbReference type="EMBL" id="BCG23100.1"/>
    </source>
</evidence>
<comment type="function">
    <text evidence="6">Involved in the assembly of lipopolysaccharide (LPS). Required for the translocation of LPS from the inner membrane to the outer membrane. Facilitates the transfer of LPS from the inner membrane to the periplasmic protein LptA. Could be a docking site for LptA.</text>
</comment>
<dbReference type="InterPro" id="IPR052363">
    <property type="entry name" value="LPS_export_LptC"/>
</dbReference>
<accession>A0A6J4E093</accession>
<keyword evidence="5 6" id="KW-0472">Membrane</keyword>
<keyword evidence="1 6" id="KW-1003">Cell membrane</keyword>
<sequence length="190" mass="21423">MSKNFRLALILIPVAALLIALGYWNIRPESFMERQASAQADENAIDFYVVNASSVQYQEDGKRHYEMTAAKLEHVKASDVTLLTNPDLQLYRGTEFPWHVQSERGEVSPEGEQVELIDKVRVARTDAKGRPTILTTSRLTVFPDKQYAETQQAVRIDAANGVTTAQGMKAYLNDSRMILQSNVRGQHEVR</sequence>
<dbReference type="PANTHER" id="PTHR37481:SF1">
    <property type="entry name" value="LIPOPOLYSACCHARIDE EXPORT SYSTEM PROTEIN LPTC"/>
    <property type="match status" value="1"/>
</dbReference>
<evidence type="ECO:0000256" key="1">
    <source>
        <dbReference type="ARBA" id="ARBA00022475"/>
    </source>
</evidence>
<dbReference type="EMBL" id="BQKM01000006">
    <property type="protein sequence ID" value="GJN53213.1"/>
    <property type="molecule type" value="Genomic_DNA"/>
</dbReference>
<dbReference type="NCBIfam" id="TIGR04409">
    <property type="entry name" value="LptC_YrbK"/>
    <property type="match status" value="1"/>
</dbReference>
<dbReference type="GO" id="GO:0005886">
    <property type="term" value="C:plasma membrane"/>
    <property type="evidence" value="ECO:0007669"/>
    <property type="project" value="UniProtKB-SubCell"/>
</dbReference>
<dbReference type="KEGG" id="ptw:TUM18999_12910"/>
<dbReference type="HAMAP" id="MF_01915">
    <property type="entry name" value="LPS_assembly_LptC"/>
    <property type="match status" value="1"/>
</dbReference>
<dbReference type="GO" id="GO:0017089">
    <property type="term" value="F:glycolipid transfer activity"/>
    <property type="evidence" value="ECO:0007669"/>
    <property type="project" value="TreeGrafter"/>
</dbReference>
<evidence type="ECO:0000313" key="8">
    <source>
        <dbReference type="EMBL" id="GJN53213.1"/>
    </source>
</evidence>
<keyword evidence="3 6" id="KW-0812">Transmembrane</keyword>
<reference evidence="7 9" key="1">
    <citation type="submission" date="2020-05" db="EMBL/GenBank/DDBJ databases">
        <title>Characterization of novel class B3 metallo-beta-lactamase from novel Pseudomonas species.</title>
        <authorList>
            <person name="Yamada K."/>
            <person name="Aoki K."/>
            <person name="Ishii Y."/>
        </authorList>
    </citation>
    <scope>NUCLEOTIDE SEQUENCE [LARGE SCALE GENOMIC DNA]</scope>
    <source>
        <strain evidence="7 9">TUM18999</strain>
        <strain evidence="8 10">TUM20286</strain>
    </source>
</reference>
<evidence type="ECO:0000256" key="6">
    <source>
        <dbReference type="HAMAP-Rule" id="MF_01915"/>
    </source>
</evidence>